<dbReference type="InterPro" id="IPR042101">
    <property type="entry name" value="SRP54_N_sf"/>
</dbReference>
<keyword evidence="7 9" id="KW-0675">Receptor</keyword>
<dbReference type="GO" id="GO:0005525">
    <property type="term" value="F:GTP binding"/>
    <property type="evidence" value="ECO:0007669"/>
    <property type="project" value="UniProtKB-UniRule"/>
</dbReference>
<keyword evidence="14" id="KW-1185">Reference proteome</keyword>
<organism evidence="13 14">
    <name type="scientific">Chondromyces crocatus</name>
    <dbReference type="NCBI Taxonomy" id="52"/>
    <lineage>
        <taxon>Bacteria</taxon>
        <taxon>Pseudomonadati</taxon>
        <taxon>Myxococcota</taxon>
        <taxon>Polyangia</taxon>
        <taxon>Polyangiales</taxon>
        <taxon>Polyangiaceae</taxon>
        <taxon>Chondromyces</taxon>
    </lineage>
</organism>
<comment type="similarity">
    <text evidence="9">Belongs to the GTP-binding SRP family. FtsY subfamily.</text>
</comment>
<dbReference type="GO" id="GO:0005047">
    <property type="term" value="F:signal recognition particle binding"/>
    <property type="evidence" value="ECO:0007669"/>
    <property type="project" value="TreeGrafter"/>
</dbReference>
<dbReference type="AlphaFoldDB" id="A0A0K1ELG4"/>
<dbReference type="FunFam" id="3.40.50.300:FF:000053">
    <property type="entry name" value="Signal recognition particle receptor FtsY"/>
    <property type="match status" value="1"/>
</dbReference>
<dbReference type="InterPro" id="IPR004390">
    <property type="entry name" value="SR_rcpt_FtsY"/>
</dbReference>
<dbReference type="InterPro" id="IPR003593">
    <property type="entry name" value="AAA+_ATPase"/>
</dbReference>
<evidence type="ECO:0000256" key="11">
    <source>
        <dbReference type="SAM" id="Phobius"/>
    </source>
</evidence>
<dbReference type="STRING" id="52.CMC5_058470"/>
<dbReference type="InterPro" id="IPR013822">
    <property type="entry name" value="Signal_recog_particl_SRP54_hlx"/>
</dbReference>
<evidence type="ECO:0000256" key="6">
    <source>
        <dbReference type="ARBA" id="ARBA00023136"/>
    </source>
</evidence>
<keyword evidence="3 9" id="KW-0547">Nucleotide-binding</keyword>
<keyword evidence="13" id="KW-0131">Cell cycle</keyword>
<keyword evidence="11" id="KW-1133">Transmembrane helix</keyword>
<dbReference type="GO" id="GO:0006614">
    <property type="term" value="P:SRP-dependent cotranslational protein targeting to membrane"/>
    <property type="evidence" value="ECO:0007669"/>
    <property type="project" value="InterPro"/>
</dbReference>
<proteinExistence type="inferred from homology"/>
<dbReference type="InterPro" id="IPR027417">
    <property type="entry name" value="P-loop_NTPase"/>
</dbReference>
<dbReference type="SMART" id="SM00963">
    <property type="entry name" value="SRP54_N"/>
    <property type="match status" value="1"/>
</dbReference>
<dbReference type="RefSeq" id="WP_245677796.1">
    <property type="nucleotide sequence ID" value="NZ_CP012159.1"/>
</dbReference>
<dbReference type="PATRIC" id="fig|52.7.peg.6452"/>
<dbReference type="PANTHER" id="PTHR43134:SF1">
    <property type="entry name" value="SIGNAL RECOGNITION PARTICLE RECEPTOR SUBUNIT ALPHA"/>
    <property type="match status" value="1"/>
</dbReference>
<evidence type="ECO:0000256" key="7">
    <source>
        <dbReference type="ARBA" id="ARBA00023170"/>
    </source>
</evidence>
<dbReference type="GO" id="GO:0003924">
    <property type="term" value="F:GTPase activity"/>
    <property type="evidence" value="ECO:0007669"/>
    <property type="project" value="UniProtKB-UniRule"/>
</dbReference>
<dbReference type="Proteomes" id="UP000067626">
    <property type="component" value="Chromosome"/>
</dbReference>
<dbReference type="InterPro" id="IPR000897">
    <property type="entry name" value="SRP54_GTPase_dom"/>
</dbReference>
<comment type="function">
    <text evidence="9">Involved in targeting and insertion of nascent membrane proteins into the cytoplasmic membrane. Acts as a receptor for the complex formed by the signal recognition particle (SRP) and the ribosome-nascent chain (RNC).</text>
</comment>
<feature type="binding site" evidence="9">
    <location>
        <begin position="361"/>
        <end position="365"/>
    </location>
    <ligand>
        <name>GTP</name>
        <dbReference type="ChEBI" id="CHEBI:37565"/>
    </ligand>
</feature>
<feature type="binding site" evidence="9">
    <location>
        <begin position="425"/>
        <end position="428"/>
    </location>
    <ligand>
        <name>GTP</name>
        <dbReference type="ChEBI" id="CHEBI:37565"/>
    </ligand>
</feature>
<reference evidence="13 14" key="1">
    <citation type="submission" date="2015-07" db="EMBL/GenBank/DDBJ databases">
        <title>Genome analysis of myxobacterium Chondromyces crocatus Cm c5 reveals a high potential for natural compound synthesis and the genetic basis for the loss of fruiting body formation.</title>
        <authorList>
            <person name="Zaburannyi N."/>
            <person name="Bunk B."/>
            <person name="Maier J."/>
            <person name="Overmann J."/>
            <person name="Mueller R."/>
        </authorList>
    </citation>
    <scope>NUCLEOTIDE SEQUENCE [LARGE SCALE GENOMIC DNA]</scope>
    <source>
        <strain evidence="13 14">Cm c5</strain>
    </source>
</reference>
<keyword evidence="11" id="KW-0812">Transmembrane</keyword>
<evidence type="ECO:0000256" key="10">
    <source>
        <dbReference type="SAM" id="MobiDB-lite"/>
    </source>
</evidence>
<feature type="compositionally biased region" description="Basic and acidic residues" evidence="10">
    <location>
        <begin position="45"/>
        <end position="66"/>
    </location>
</feature>
<evidence type="ECO:0000313" key="13">
    <source>
        <dbReference type="EMBL" id="AKT41641.1"/>
    </source>
</evidence>
<dbReference type="Pfam" id="PF02881">
    <property type="entry name" value="SRP54_N"/>
    <property type="match status" value="1"/>
</dbReference>
<keyword evidence="13" id="KW-0132">Cell division</keyword>
<dbReference type="HAMAP" id="MF_00920">
    <property type="entry name" value="FtsY"/>
    <property type="match status" value="1"/>
</dbReference>
<name>A0A0K1ELG4_CHOCO</name>
<dbReference type="SUPFAM" id="SSF52540">
    <property type="entry name" value="P-loop containing nucleoside triphosphate hydrolases"/>
    <property type="match status" value="1"/>
</dbReference>
<feature type="transmembrane region" description="Helical" evidence="11">
    <location>
        <begin position="6"/>
        <end position="24"/>
    </location>
</feature>
<dbReference type="GO" id="GO:0005737">
    <property type="term" value="C:cytoplasm"/>
    <property type="evidence" value="ECO:0007669"/>
    <property type="project" value="UniProtKB-SubCell"/>
</dbReference>
<dbReference type="KEGG" id="ccro:CMC5_058470"/>
<dbReference type="NCBIfam" id="TIGR00064">
    <property type="entry name" value="ftsY"/>
    <property type="match status" value="1"/>
</dbReference>
<dbReference type="Gene3D" id="1.20.120.140">
    <property type="entry name" value="Signal recognition particle SRP54, nucleotide-binding domain"/>
    <property type="match status" value="1"/>
</dbReference>
<dbReference type="GO" id="GO:0005886">
    <property type="term" value="C:plasma membrane"/>
    <property type="evidence" value="ECO:0007669"/>
    <property type="project" value="UniProtKB-SubCell"/>
</dbReference>
<feature type="binding site" evidence="9">
    <location>
        <begin position="279"/>
        <end position="286"/>
    </location>
    <ligand>
        <name>GTP</name>
        <dbReference type="ChEBI" id="CHEBI:37565"/>
    </ligand>
</feature>
<keyword evidence="2 9" id="KW-0963">Cytoplasm</keyword>
<gene>
    <name evidence="9 13" type="primary">ftsY</name>
    <name evidence="13" type="ORF">CMC5_058470</name>
</gene>
<dbReference type="EMBL" id="CP012159">
    <property type="protein sequence ID" value="AKT41641.1"/>
    <property type="molecule type" value="Genomic_DNA"/>
</dbReference>
<feature type="region of interest" description="Disordered" evidence="10">
    <location>
        <begin position="29"/>
        <end position="174"/>
    </location>
</feature>
<evidence type="ECO:0000256" key="2">
    <source>
        <dbReference type="ARBA" id="ARBA00022490"/>
    </source>
</evidence>
<feature type="compositionally biased region" description="Basic and acidic residues" evidence="10">
    <location>
        <begin position="95"/>
        <end position="108"/>
    </location>
</feature>
<dbReference type="SUPFAM" id="SSF47364">
    <property type="entry name" value="Domain of the SRP/SRP receptor G-proteins"/>
    <property type="match status" value="1"/>
</dbReference>
<keyword evidence="5 9" id="KW-0342">GTP-binding</keyword>
<feature type="compositionally biased region" description="Basic and acidic residues" evidence="10">
    <location>
        <begin position="129"/>
        <end position="155"/>
    </location>
</feature>
<dbReference type="InterPro" id="IPR036225">
    <property type="entry name" value="SRP/SRP_N"/>
</dbReference>
<evidence type="ECO:0000256" key="4">
    <source>
        <dbReference type="ARBA" id="ARBA00022801"/>
    </source>
</evidence>
<evidence type="ECO:0000256" key="5">
    <source>
        <dbReference type="ARBA" id="ARBA00023134"/>
    </source>
</evidence>
<comment type="subunit">
    <text evidence="9">Part of the signal recognition particle protein translocation system, which is composed of SRP and FtsY.</text>
</comment>
<dbReference type="GO" id="GO:0051301">
    <property type="term" value="P:cell division"/>
    <property type="evidence" value="ECO:0007669"/>
    <property type="project" value="UniProtKB-KW"/>
</dbReference>
<feature type="compositionally biased region" description="Polar residues" evidence="10">
    <location>
        <begin position="84"/>
        <end position="93"/>
    </location>
</feature>
<evidence type="ECO:0000259" key="12">
    <source>
        <dbReference type="PROSITE" id="PS00300"/>
    </source>
</evidence>
<dbReference type="SMART" id="SM00962">
    <property type="entry name" value="SRP54"/>
    <property type="match status" value="1"/>
</dbReference>
<comment type="catalytic activity">
    <reaction evidence="8 9">
        <text>GTP + H2O = GDP + phosphate + H(+)</text>
        <dbReference type="Rhea" id="RHEA:19669"/>
        <dbReference type="ChEBI" id="CHEBI:15377"/>
        <dbReference type="ChEBI" id="CHEBI:15378"/>
        <dbReference type="ChEBI" id="CHEBI:37565"/>
        <dbReference type="ChEBI" id="CHEBI:43474"/>
        <dbReference type="ChEBI" id="CHEBI:58189"/>
        <dbReference type="EC" id="3.6.5.4"/>
    </reaction>
</comment>
<evidence type="ECO:0000256" key="9">
    <source>
        <dbReference type="HAMAP-Rule" id="MF_00920"/>
    </source>
</evidence>
<feature type="compositionally biased region" description="Low complexity" evidence="10">
    <location>
        <begin position="157"/>
        <end position="167"/>
    </location>
</feature>
<dbReference type="Gene3D" id="3.40.50.300">
    <property type="entry name" value="P-loop containing nucleotide triphosphate hydrolases"/>
    <property type="match status" value="1"/>
</dbReference>
<evidence type="ECO:0000313" key="14">
    <source>
        <dbReference type="Proteomes" id="UP000067626"/>
    </source>
</evidence>
<dbReference type="Pfam" id="PF00448">
    <property type="entry name" value="SRP54"/>
    <property type="match status" value="1"/>
</dbReference>
<evidence type="ECO:0000256" key="1">
    <source>
        <dbReference type="ARBA" id="ARBA00022475"/>
    </source>
</evidence>
<dbReference type="EC" id="3.6.5.4" evidence="9"/>
<dbReference type="CDD" id="cd17874">
    <property type="entry name" value="FtsY"/>
    <property type="match status" value="1"/>
</dbReference>
<evidence type="ECO:0000256" key="3">
    <source>
        <dbReference type="ARBA" id="ARBA00022741"/>
    </source>
</evidence>
<sequence>MEPSYIVAIILGVILLLAVIFFLGRKKPELPQGRQESPRLATPDEPAKPSAAEKKGRQERATEKPKSVKSSETPPATREPASAGLTSTEQVSTKPEAETPPPREKKPESSAPEKAASEKPSTEASLRAKTAEEQLEEKKAEPSSKKAETPSEKKPTKPAVAPKAAAPRKQDVEGLRKGLSKVREKEGFFGRLRSLLTGKKELDPSIVEQLEDVLLTSDVGVKTTEVLLSAIRESLSRQELADDEKVWEALRAQAARILHVSGGGGLRLDSSPTVVMVVGVNGAGKTTTIGKLATQLKSEGKTVVLAAGDTFRAAAVQQLAVWGKRVGCEVVRGKDGANPGAVLFDAIQKAKEIGADVVLADTAGRLHTKTNLMDELTKVARTMTKALDGAPHETLLVLDATNGQNALQQAAMFKEVLPLTGIVLTKLDGTAKGGVILGVTAEQGVPVRYIGIGERAEDLREFDADEFVEAMLGRPSKAEEAAA</sequence>
<protein>
    <recommendedName>
        <fullName evidence="9">Signal recognition particle receptor FtsY</fullName>
        <shortName evidence="9">SRP receptor</shortName>
        <ecNumber evidence="9">3.6.5.4</ecNumber>
    </recommendedName>
</protein>
<dbReference type="PROSITE" id="PS00300">
    <property type="entry name" value="SRP54"/>
    <property type="match status" value="1"/>
</dbReference>
<dbReference type="PANTHER" id="PTHR43134">
    <property type="entry name" value="SIGNAL RECOGNITION PARTICLE RECEPTOR SUBUNIT ALPHA"/>
    <property type="match status" value="1"/>
</dbReference>
<keyword evidence="4 9" id="KW-0378">Hydrolase</keyword>
<keyword evidence="1 9" id="KW-1003">Cell membrane</keyword>
<feature type="domain" description="SRP54-type proteins GTP-binding" evidence="12">
    <location>
        <begin position="446"/>
        <end position="459"/>
    </location>
</feature>
<accession>A0A0K1ELG4</accession>
<comment type="subcellular location">
    <subcellularLocation>
        <location evidence="9">Cell membrane</location>
        <topology evidence="9">Peripheral membrane protein</topology>
        <orientation evidence="9">Cytoplasmic side</orientation>
    </subcellularLocation>
    <subcellularLocation>
        <location evidence="9">Cytoplasm</location>
    </subcellularLocation>
</comment>
<dbReference type="SMART" id="SM00382">
    <property type="entry name" value="AAA"/>
    <property type="match status" value="1"/>
</dbReference>
<evidence type="ECO:0000256" key="8">
    <source>
        <dbReference type="ARBA" id="ARBA00048027"/>
    </source>
</evidence>
<keyword evidence="6 9" id="KW-0472">Membrane</keyword>